<name>A0A5D4IWA9_9ACTN</name>
<evidence type="ECO:0000256" key="1">
    <source>
        <dbReference type="SAM" id="MobiDB-lite"/>
    </source>
</evidence>
<comment type="caution">
    <text evidence="2">The sequence shown here is derived from an EMBL/GenBank/DDBJ whole genome shotgun (WGS) entry which is preliminary data.</text>
</comment>
<keyword evidence="3" id="KW-1185">Reference proteome</keyword>
<evidence type="ECO:0000313" key="3">
    <source>
        <dbReference type="Proteomes" id="UP000323242"/>
    </source>
</evidence>
<dbReference type="SUPFAM" id="SSF57938">
    <property type="entry name" value="DnaJ/Hsp40 cysteine-rich domain"/>
    <property type="match status" value="1"/>
</dbReference>
<dbReference type="InterPro" id="IPR036410">
    <property type="entry name" value="HSP_DnaJ_Cys-rich_dom_sf"/>
</dbReference>
<feature type="region of interest" description="Disordered" evidence="1">
    <location>
        <begin position="51"/>
        <end position="73"/>
    </location>
</feature>
<feature type="region of interest" description="Disordered" evidence="1">
    <location>
        <begin position="1"/>
        <end position="32"/>
    </location>
</feature>
<sequence length="73" mass="7954">MHRLITSPHKPRRPRPPRNEQCGDCGGSGANSSGKTCGICNGLGEIHCRTGHQKSPMPSHSAIRKEGHRWPTC</sequence>
<organism evidence="2 3">
    <name type="scientific">Streptomyces parvus</name>
    <dbReference type="NCBI Taxonomy" id="66428"/>
    <lineage>
        <taxon>Bacteria</taxon>
        <taxon>Bacillati</taxon>
        <taxon>Actinomycetota</taxon>
        <taxon>Actinomycetes</taxon>
        <taxon>Kitasatosporales</taxon>
        <taxon>Streptomycetaceae</taxon>
        <taxon>Streptomyces</taxon>
    </lineage>
</organism>
<protein>
    <submittedName>
        <fullName evidence="2">Uncharacterized protein</fullName>
    </submittedName>
</protein>
<accession>A0A5D4IWA9</accession>
<dbReference type="Proteomes" id="UP000323242">
    <property type="component" value="Unassembled WGS sequence"/>
</dbReference>
<feature type="compositionally biased region" description="Basic residues" evidence="1">
    <location>
        <begin position="1"/>
        <end position="16"/>
    </location>
</feature>
<feature type="compositionally biased region" description="Basic and acidic residues" evidence="1">
    <location>
        <begin position="63"/>
        <end position="73"/>
    </location>
</feature>
<reference evidence="2 3" key="1">
    <citation type="submission" date="2019-08" db="EMBL/GenBank/DDBJ databases">
        <title>Draft genome for granaticin producer strain Streptomyces parvus C05.</title>
        <authorList>
            <person name="Gonzalez-Pimentel J.L."/>
        </authorList>
    </citation>
    <scope>NUCLEOTIDE SEQUENCE [LARGE SCALE GENOMIC DNA]</scope>
    <source>
        <strain evidence="2 3">C05</strain>
    </source>
</reference>
<gene>
    <name evidence="2" type="ORF">FY004_24250</name>
</gene>
<dbReference type="AlphaFoldDB" id="A0A5D4IWA9"/>
<proteinExistence type="predicted"/>
<evidence type="ECO:0000313" key="2">
    <source>
        <dbReference type="EMBL" id="TYR55883.1"/>
    </source>
</evidence>
<dbReference type="EMBL" id="VSZQ01000144">
    <property type="protein sequence ID" value="TYR55883.1"/>
    <property type="molecule type" value="Genomic_DNA"/>
</dbReference>